<dbReference type="GO" id="GO:0000976">
    <property type="term" value="F:transcription cis-regulatory region binding"/>
    <property type="evidence" value="ECO:0007669"/>
    <property type="project" value="TreeGrafter"/>
</dbReference>
<dbReference type="Pfam" id="PF00172">
    <property type="entry name" value="Zn_clus"/>
    <property type="match status" value="1"/>
</dbReference>
<gene>
    <name evidence="5" type="ORF">IFR04_005685</name>
</gene>
<dbReference type="Gene3D" id="4.10.240.10">
    <property type="entry name" value="Zn(2)-C6 fungal-type DNA-binding domain"/>
    <property type="match status" value="1"/>
</dbReference>
<dbReference type="PROSITE" id="PS00463">
    <property type="entry name" value="ZN2_CY6_FUNGAL_1"/>
    <property type="match status" value="1"/>
</dbReference>
<keyword evidence="2" id="KW-0539">Nucleus</keyword>
<dbReference type="GO" id="GO:0008270">
    <property type="term" value="F:zinc ion binding"/>
    <property type="evidence" value="ECO:0007669"/>
    <property type="project" value="InterPro"/>
</dbReference>
<dbReference type="PANTHER" id="PTHR37534">
    <property type="entry name" value="TRANSCRIPTIONAL ACTIVATOR PROTEIN UGA3"/>
    <property type="match status" value="1"/>
</dbReference>
<dbReference type="GO" id="GO:0045944">
    <property type="term" value="P:positive regulation of transcription by RNA polymerase II"/>
    <property type="evidence" value="ECO:0007669"/>
    <property type="project" value="TreeGrafter"/>
</dbReference>
<dbReference type="PROSITE" id="PS50048">
    <property type="entry name" value="ZN2_CY6_FUNGAL_2"/>
    <property type="match status" value="1"/>
</dbReference>
<protein>
    <recommendedName>
        <fullName evidence="4">Zn(2)-C6 fungal-type domain-containing protein</fullName>
    </recommendedName>
</protein>
<dbReference type="CDD" id="cd00067">
    <property type="entry name" value="GAL4"/>
    <property type="match status" value="1"/>
</dbReference>
<feature type="compositionally biased region" description="Acidic residues" evidence="3">
    <location>
        <begin position="121"/>
        <end position="131"/>
    </location>
</feature>
<evidence type="ECO:0000256" key="2">
    <source>
        <dbReference type="ARBA" id="ARBA00023242"/>
    </source>
</evidence>
<feature type="compositionally biased region" description="Basic and acidic residues" evidence="3">
    <location>
        <begin position="87"/>
        <end position="105"/>
    </location>
</feature>
<evidence type="ECO:0000259" key="4">
    <source>
        <dbReference type="PROSITE" id="PS50048"/>
    </source>
</evidence>
<dbReference type="InterPro" id="IPR001138">
    <property type="entry name" value="Zn2Cys6_DnaBD"/>
</dbReference>
<name>A0A8H7W8J7_9HELO</name>
<sequence length="568" mass="63546">MQRRSRKGCIDCKKAKVKCDEEQPTCGTCKRRGYACQGYAAPVPSAIKHNYTPKPATTSPSLTAVSKSQRSKVDPQTPALIPQQQWYERRQTPKTPDTRDQHETLREEDEPLSTPQNQVMEADERDLEDSDVFPSDLDYTEQQITTIARARANSMQLPSCPPLYPTVPDLPPDAIGRTDQPGVEIYFSRHPSELVISKEFVNEMNANVLQVFNQDPPAVAETLSAIGHIYLGEGGSSIVPVLDRKQRILARLRDRRDLEQMMIMLLGLCALELIDTRSEPADTSLPAIISNAAIIIKHQQDNGLSFSSVAKYFIRALARQDMMISLTYARHPLIPNSVWLSDDSYRTADRFMGYTGTLMPILADLGALAEEMRGSTPTPSGSDGATRNGNHFGDEVWSEEAVMITTNPTLAIYQKVLDIRQRLNQWRPIAAQNVSFQASRNLLFHAHAHRAAALLYLHRLLEPPGSSDAADQAALGMAHEVMMHLSAMTDQLKTSLWPVLIAGTELTEEGDRTIVLGMFDEIVRQRKTVTSRRTRDFCVQRVWAARDAGLPWNWMDLVEIFPGECLPI</sequence>
<dbReference type="Pfam" id="PF11951">
    <property type="entry name" value="Fungal_trans_2"/>
    <property type="match status" value="1"/>
</dbReference>
<dbReference type="SUPFAM" id="SSF57701">
    <property type="entry name" value="Zn2/Cys6 DNA-binding domain"/>
    <property type="match status" value="1"/>
</dbReference>
<evidence type="ECO:0000313" key="6">
    <source>
        <dbReference type="Proteomes" id="UP000664132"/>
    </source>
</evidence>
<feature type="domain" description="Zn(2)-C6 fungal-type" evidence="4">
    <location>
        <begin position="8"/>
        <end position="36"/>
    </location>
</feature>
<keyword evidence="6" id="KW-1185">Reference proteome</keyword>
<dbReference type="GO" id="GO:0000981">
    <property type="term" value="F:DNA-binding transcription factor activity, RNA polymerase II-specific"/>
    <property type="evidence" value="ECO:0007669"/>
    <property type="project" value="InterPro"/>
</dbReference>
<comment type="subcellular location">
    <subcellularLocation>
        <location evidence="1">Nucleus</location>
    </subcellularLocation>
</comment>
<feature type="compositionally biased region" description="Polar residues" evidence="3">
    <location>
        <begin position="55"/>
        <end position="68"/>
    </location>
</feature>
<dbReference type="SMART" id="SM00066">
    <property type="entry name" value="GAL4"/>
    <property type="match status" value="1"/>
</dbReference>
<evidence type="ECO:0000256" key="1">
    <source>
        <dbReference type="ARBA" id="ARBA00004123"/>
    </source>
</evidence>
<dbReference type="InterPro" id="IPR021858">
    <property type="entry name" value="Fun_TF"/>
</dbReference>
<dbReference type="EMBL" id="JAFJYH010000070">
    <property type="protein sequence ID" value="KAG4421165.1"/>
    <property type="molecule type" value="Genomic_DNA"/>
</dbReference>
<dbReference type="GO" id="GO:0005634">
    <property type="term" value="C:nucleus"/>
    <property type="evidence" value="ECO:0007669"/>
    <property type="project" value="UniProtKB-SubCell"/>
</dbReference>
<dbReference type="AlphaFoldDB" id="A0A8H7W8J7"/>
<organism evidence="5 6">
    <name type="scientific">Cadophora malorum</name>
    <dbReference type="NCBI Taxonomy" id="108018"/>
    <lineage>
        <taxon>Eukaryota</taxon>
        <taxon>Fungi</taxon>
        <taxon>Dikarya</taxon>
        <taxon>Ascomycota</taxon>
        <taxon>Pezizomycotina</taxon>
        <taxon>Leotiomycetes</taxon>
        <taxon>Helotiales</taxon>
        <taxon>Ploettnerulaceae</taxon>
        <taxon>Cadophora</taxon>
    </lineage>
</organism>
<dbReference type="Proteomes" id="UP000664132">
    <property type="component" value="Unassembled WGS sequence"/>
</dbReference>
<reference evidence="5" key="1">
    <citation type="submission" date="2021-02" db="EMBL/GenBank/DDBJ databases">
        <title>Genome sequence Cadophora malorum strain M34.</title>
        <authorList>
            <person name="Stefanovic E."/>
            <person name="Vu D."/>
            <person name="Scully C."/>
            <person name="Dijksterhuis J."/>
            <person name="Roader J."/>
            <person name="Houbraken J."/>
        </authorList>
    </citation>
    <scope>NUCLEOTIDE SEQUENCE</scope>
    <source>
        <strain evidence="5">M34</strain>
    </source>
</reference>
<feature type="region of interest" description="Disordered" evidence="3">
    <location>
        <begin position="50"/>
        <end position="132"/>
    </location>
</feature>
<dbReference type="PANTHER" id="PTHR37534:SF49">
    <property type="entry name" value="LYSINE BIOSYNTHESIS REGULATORY PROTEIN LYS14"/>
    <property type="match status" value="1"/>
</dbReference>
<comment type="caution">
    <text evidence="5">The sequence shown here is derived from an EMBL/GenBank/DDBJ whole genome shotgun (WGS) entry which is preliminary data.</text>
</comment>
<feature type="compositionally biased region" description="Polar residues" evidence="3">
    <location>
        <begin position="375"/>
        <end position="389"/>
    </location>
</feature>
<accession>A0A8H7W8J7</accession>
<proteinExistence type="predicted"/>
<feature type="region of interest" description="Disordered" evidence="3">
    <location>
        <begin position="372"/>
        <end position="391"/>
    </location>
</feature>
<evidence type="ECO:0000256" key="3">
    <source>
        <dbReference type="SAM" id="MobiDB-lite"/>
    </source>
</evidence>
<dbReference type="OrthoDB" id="648861at2759"/>
<dbReference type="InterPro" id="IPR036864">
    <property type="entry name" value="Zn2-C6_fun-type_DNA-bd_sf"/>
</dbReference>
<evidence type="ECO:0000313" key="5">
    <source>
        <dbReference type="EMBL" id="KAG4421165.1"/>
    </source>
</evidence>